<dbReference type="AlphaFoldDB" id="A0AAE3YSX6"/>
<dbReference type="GO" id="GO:0004497">
    <property type="term" value="F:monooxygenase activity"/>
    <property type="evidence" value="ECO:0007669"/>
    <property type="project" value="UniProtKB-KW"/>
</dbReference>
<dbReference type="PANTHER" id="PTHR13789">
    <property type="entry name" value="MONOOXYGENASE"/>
    <property type="match status" value="1"/>
</dbReference>
<keyword evidence="5" id="KW-0503">Monooxygenase</keyword>
<dbReference type="PRINTS" id="PR00420">
    <property type="entry name" value="RNGMNOXGNASE"/>
</dbReference>
<evidence type="ECO:0000256" key="5">
    <source>
        <dbReference type="ARBA" id="ARBA00023033"/>
    </source>
</evidence>
<comment type="caution">
    <text evidence="8">The sequence shown here is derived from an EMBL/GenBank/DDBJ whole genome shotgun (WGS) entry which is preliminary data.</text>
</comment>
<keyword evidence="4" id="KW-0560">Oxidoreductase</keyword>
<gene>
    <name evidence="8" type="ORF">J2S41_004044</name>
</gene>
<feature type="domain" description="FAD-binding" evidence="7">
    <location>
        <begin position="277"/>
        <end position="380"/>
    </location>
</feature>
<evidence type="ECO:0000256" key="2">
    <source>
        <dbReference type="ARBA" id="ARBA00022630"/>
    </source>
</evidence>
<evidence type="ECO:0000256" key="4">
    <source>
        <dbReference type="ARBA" id="ARBA00023002"/>
    </source>
</evidence>
<reference evidence="8" key="1">
    <citation type="submission" date="2023-07" db="EMBL/GenBank/DDBJ databases">
        <title>Sequencing the genomes of 1000 actinobacteria strains.</title>
        <authorList>
            <person name="Klenk H.-P."/>
        </authorList>
    </citation>
    <scope>NUCLEOTIDE SEQUENCE</scope>
    <source>
        <strain evidence="8">DSM 44707</strain>
    </source>
</reference>
<evidence type="ECO:0000313" key="9">
    <source>
        <dbReference type="Proteomes" id="UP001183643"/>
    </source>
</evidence>
<evidence type="ECO:0000313" key="8">
    <source>
        <dbReference type="EMBL" id="MDR7277266.1"/>
    </source>
</evidence>
<dbReference type="RefSeq" id="WP_310369459.1">
    <property type="nucleotide sequence ID" value="NZ_JAVDYB010000001.1"/>
</dbReference>
<dbReference type="SUPFAM" id="SSF54373">
    <property type="entry name" value="FAD-linked reductases, C-terminal domain"/>
    <property type="match status" value="1"/>
</dbReference>
<evidence type="ECO:0000256" key="3">
    <source>
        <dbReference type="ARBA" id="ARBA00022827"/>
    </source>
</evidence>
<comment type="cofactor">
    <cofactor evidence="1">
        <name>FAD</name>
        <dbReference type="ChEBI" id="CHEBI:57692"/>
    </cofactor>
</comment>
<dbReference type="PANTHER" id="PTHR13789:SF318">
    <property type="entry name" value="GERANYLGERANYL DIPHOSPHATE REDUCTASE"/>
    <property type="match status" value="1"/>
</dbReference>
<dbReference type="InterPro" id="IPR036188">
    <property type="entry name" value="FAD/NAD-bd_sf"/>
</dbReference>
<proteinExistence type="predicted"/>
<organism evidence="8 9">
    <name type="scientific">Catenuloplanes atrovinosus</name>
    <dbReference type="NCBI Taxonomy" id="137266"/>
    <lineage>
        <taxon>Bacteria</taxon>
        <taxon>Bacillati</taxon>
        <taxon>Actinomycetota</taxon>
        <taxon>Actinomycetes</taxon>
        <taxon>Micromonosporales</taxon>
        <taxon>Micromonosporaceae</taxon>
        <taxon>Catenuloplanes</taxon>
    </lineage>
</organism>
<accession>A0AAE3YSX6</accession>
<dbReference type="Gene3D" id="3.50.50.60">
    <property type="entry name" value="FAD/NAD(P)-binding domain"/>
    <property type="match status" value="2"/>
</dbReference>
<keyword evidence="9" id="KW-1185">Reference proteome</keyword>
<dbReference type="SUPFAM" id="SSF51905">
    <property type="entry name" value="FAD/NAD(P)-binding domain"/>
    <property type="match status" value="1"/>
</dbReference>
<dbReference type="Proteomes" id="UP001183643">
    <property type="component" value="Unassembled WGS sequence"/>
</dbReference>
<dbReference type="InterPro" id="IPR002938">
    <property type="entry name" value="FAD-bd"/>
</dbReference>
<dbReference type="InterPro" id="IPR050493">
    <property type="entry name" value="FAD-dep_Monooxygenase_BioMet"/>
</dbReference>
<evidence type="ECO:0000256" key="6">
    <source>
        <dbReference type="SAM" id="MobiDB-lite"/>
    </source>
</evidence>
<dbReference type="EMBL" id="JAVDYB010000001">
    <property type="protein sequence ID" value="MDR7277266.1"/>
    <property type="molecule type" value="Genomic_DNA"/>
</dbReference>
<protein>
    <submittedName>
        <fullName evidence="8">2-polyprenyl-6-methoxyphenol hydroxylase-like FAD-dependent oxidoreductase</fullName>
    </submittedName>
</protein>
<keyword evidence="2" id="KW-0285">Flavoprotein</keyword>
<dbReference type="GO" id="GO:0071949">
    <property type="term" value="F:FAD binding"/>
    <property type="evidence" value="ECO:0007669"/>
    <property type="project" value="InterPro"/>
</dbReference>
<evidence type="ECO:0000256" key="1">
    <source>
        <dbReference type="ARBA" id="ARBA00001974"/>
    </source>
</evidence>
<dbReference type="Pfam" id="PF01494">
    <property type="entry name" value="FAD_binding_3"/>
    <property type="match status" value="1"/>
</dbReference>
<sequence>MHQQDTATGRVEHPDPSTLLAPAGERGSAIVVGGSLSGLMTALSLARVGYGVTVIERTGPSPRSGAALRVDGEPHETISYSPGARRAAPSLRRITGGTSQRVQSWTAVHDRLRAAVGAEPRARMVHSTAVTEAGQDDTGAWAVTARGETAHADVLIGADGHRSVVRRSVAPRHPDAAFASYLLWIGIAPESAIPAGHRWPRGYDQLSYLSSGGYIMLGYPLDGPDGSRDPGARQVGWAWCDATHNALLLRQRCVVDGIVRHSLFPQDIPDETYRELAAEAEANWPQPWREAILDCVRRRAVTATPIAEYVPDRLVNGRLALVGDAGHVPTPMTGLGFEAALQDAEAIAESLSVVRHGREIPGALRDYERRRLATVRELVRSGQEFSRSFAARANEPAF</sequence>
<name>A0AAE3YSX6_9ACTN</name>
<evidence type="ECO:0000259" key="7">
    <source>
        <dbReference type="Pfam" id="PF01494"/>
    </source>
</evidence>
<feature type="region of interest" description="Disordered" evidence="6">
    <location>
        <begin position="1"/>
        <end position="22"/>
    </location>
</feature>
<keyword evidence="3" id="KW-0274">FAD</keyword>